<evidence type="ECO:0000256" key="7">
    <source>
        <dbReference type="ARBA" id="ARBA00023136"/>
    </source>
</evidence>
<keyword evidence="4" id="KW-0547">Nucleotide-binding</keyword>
<protein>
    <submittedName>
        <fullName evidence="12">Abc multidrug transporter</fullName>
    </submittedName>
</protein>
<feature type="domain" description="ABC transmembrane type-1" evidence="11">
    <location>
        <begin position="725"/>
        <end position="1013"/>
    </location>
</feature>
<evidence type="ECO:0000256" key="1">
    <source>
        <dbReference type="ARBA" id="ARBA00004141"/>
    </source>
</evidence>
<sequence length="1328" mass="144138">MSYIRLFQGLAYTELLVLLIGIVASLAAGVPLPLIGVLFGQMVNGFNTQACANHGLTTPDAPSKAAFLDDVSDHVVKIVIVAAVNFALIWIYASCWSFLGERIARRLRQCYVRALLSKDMAYFDTLPPGEISTRLSENLILVQNGTSEKMGIFLSSLSYFITSYVISFYLLPALAGQLVSLIPAFLIVSMAGAHFVGKYSSRMSSHLGDASSIASESLTNLRAVQAFEMQRPLAKLFNMHLHLVRRTGLFRALSAATMLGCLFFVAYSANALAFYSGSRMVTERMDGEGGASDTVGSVYTVIFLLLDASFVVGQIAPYMQSFSAAGGAGSQLLETVQQTSPIDPFSGDGLRPCDSDAPLGFRLRGVSLAYPARPNARVLDHLDLDLEPGQRIGLCGFSGSGKSTVVSLLLRLYEPSEGSVTLFDGTSLRDVSVSWLRAQVGLVGQEPVLFDCTVLESIAHGLLGSPAHAHLHEALRWLSRYSFDHTTMPATWHAEAPSEIHEALTDVQKACEEAAHMAYAHDFIAALPQGYLTRVGDAGRSLSGGQKQRIALARAIVKKPRVLILDEATAALDSQSEKVVQAAFDRVSEGRTTIAIAHRLSTIKNYDKIVVMAHGQVMEQGTHDELMEAKSHYARLVYAQTDSTPDDSPSLPAVEPSKAPTSMNEEEPMHGMSMPMPAQPVVAPTTITDVEHAHAVTPRKHANVSYTRSLLRLMRWALVKWPYALLGLAASAIIGGAYSGEAVLFGHVIEALNPCKTPSRIEQQSDMFALFFFVLALIELASYFVSGASFGFVSEWLLLRIRKLVFQVLVSQPLAWYESEKTTPSVMIANLSADTSNLGGLTGTVIGTIFSILVNFVAGITLAHIVAWRIAVVILSMVPILILAGYMRLKVIADFQKRHETAYARSTSVAVEAASSMRTIAALSRERDVLQLFEYSLEKPYRESLGHLVLGNLFLAISLSISYFIYGFAYWWGSKNVAEERYSQVAFFTVLPALLFSAQSSGQLLAFAPDFTKAQVSASNIFSLLDRAHTKVDARIRRARPARTYDEEAKATTMPLGDGGPLSVSFEHVSFTYPGRDIPALQDIHLDIPAGCFAAFIGASGSGKSTAMSLIENFYAPTQGVVRVNGCSTTSTPTHVLREHMAIVPQEAMLFRGSIQFNVALGLLDPLSVPAVAEETQPGAFTEKPSETADGRITEACEAAHLHTAIQAMPDGYRTDIGASGSQLSGGQKQRLAIARALIRRPHLLLLDESTSAMDASSEQAFQDTLNALYQSRQCTIIAIAHRMRTIRSADMIFLFDQGRVIARGTHNELLAASPQYQAMIAHQSLDS</sequence>
<keyword evidence="7 9" id="KW-0472">Membrane</keyword>
<dbReference type="RefSeq" id="XP_017992896.1">
    <property type="nucleotide sequence ID" value="XM_018136967.1"/>
</dbReference>
<dbReference type="EMBL" id="LGAV01000002">
    <property type="protein sequence ID" value="KOS15264.1"/>
    <property type="molecule type" value="Genomic_DNA"/>
</dbReference>
<feature type="transmembrane region" description="Helical" evidence="9">
    <location>
        <begin position="151"/>
        <end position="171"/>
    </location>
</feature>
<dbReference type="InterPro" id="IPR039421">
    <property type="entry name" value="Type_1_exporter"/>
</dbReference>
<feature type="transmembrane region" description="Helical" evidence="9">
    <location>
        <begin position="838"/>
        <end position="860"/>
    </location>
</feature>
<reference evidence="12 13" key="1">
    <citation type="submission" date="2015-07" db="EMBL/GenBank/DDBJ databases">
        <title>Draft Genome Sequence of Malassezia furfur CBS1878 and Malassezia pachydermatis CBS1879.</title>
        <authorList>
            <person name="Triana S."/>
            <person name="Ohm R."/>
            <person name="Gonzalez A."/>
            <person name="DeCock H."/>
            <person name="Restrepo S."/>
            <person name="Celis A."/>
        </authorList>
    </citation>
    <scope>NUCLEOTIDE SEQUENCE [LARGE SCALE GENOMIC DNA]</scope>
    <source>
        <strain evidence="12 13">CBS 1879</strain>
    </source>
</reference>
<dbReference type="InterPro" id="IPR027417">
    <property type="entry name" value="P-loop_NTPase"/>
</dbReference>
<dbReference type="PROSITE" id="PS50893">
    <property type="entry name" value="ABC_TRANSPORTER_2"/>
    <property type="match status" value="2"/>
</dbReference>
<dbReference type="SUPFAM" id="SSF90123">
    <property type="entry name" value="ABC transporter transmembrane region"/>
    <property type="match status" value="2"/>
</dbReference>
<feature type="domain" description="ABC transporter" evidence="10">
    <location>
        <begin position="361"/>
        <end position="639"/>
    </location>
</feature>
<feature type="transmembrane region" description="Helical" evidence="9">
    <location>
        <begin position="12"/>
        <end position="39"/>
    </location>
</feature>
<feature type="transmembrane region" description="Helical" evidence="9">
    <location>
        <begin position="866"/>
        <end position="889"/>
    </location>
</feature>
<feature type="transmembrane region" description="Helical" evidence="9">
    <location>
        <begin position="768"/>
        <end position="793"/>
    </location>
</feature>
<dbReference type="Pfam" id="PF00005">
    <property type="entry name" value="ABC_tran"/>
    <property type="match status" value="2"/>
</dbReference>
<evidence type="ECO:0000313" key="13">
    <source>
        <dbReference type="Proteomes" id="UP000037751"/>
    </source>
</evidence>
<evidence type="ECO:0000256" key="9">
    <source>
        <dbReference type="SAM" id="Phobius"/>
    </source>
</evidence>
<feature type="transmembrane region" description="Helical" evidence="9">
    <location>
        <begin position="985"/>
        <end position="1007"/>
    </location>
</feature>
<keyword evidence="5" id="KW-0067">ATP-binding</keyword>
<gene>
    <name evidence="12" type="ORF">Malapachy_2478</name>
</gene>
<dbReference type="PROSITE" id="PS00211">
    <property type="entry name" value="ABC_TRANSPORTER_1"/>
    <property type="match status" value="2"/>
</dbReference>
<comment type="subcellular location">
    <subcellularLocation>
        <location evidence="1">Membrane</location>
        <topology evidence="1">Multi-pass membrane protein</topology>
    </subcellularLocation>
</comment>
<feature type="transmembrane region" description="Helical" evidence="9">
    <location>
        <begin position="78"/>
        <end position="99"/>
    </location>
</feature>
<dbReference type="GO" id="GO:0016887">
    <property type="term" value="F:ATP hydrolysis activity"/>
    <property type="evidence" value="ECO:0007669"/>
    <property type="project" value="InterPro"/>
</dbReference>
<dbReference type="Pfam" id="PF00664">
    <property type="entry name" value="ABC_membrane"/>
    <property type="match status" value="2"/>
</dbReference>
<keyword evidence="3 9" id="KW-0812">Transmembrane</keyword>
<dbReference type="GO" id="GO:0090374">
    <property type="term" value="P:oligopeptide export from mitochondrion"/>
    <property type="evidence" value="ECO:0007669"/>
    <property type="project" value="TreeGrafter"/>
</dbReference>
<dbReference type="Gene3D" id="3.40.50.300">
    <property type="entry name" value="P-loop containing nucleotide triphosphate hydrolases"/>
    <property type="match status" value="2"/>
</dbReference>
<evidence type="ECO:0000256" key="8">
    <source>
        <dbReference type="SAM" id="MobiDB-lite"/>
    </source>
</evidence>
<feature type="domain" description="ABC transmembrane type-1" evidence="11">
    <location>
        <begin position="19"/>
        <end position="324"/>
    </location>
</feature>
<dbReference type="Proteomes" id="UP000037751">
    <property type="component" value="Unassembled WGS sequence"/>
</dbReference>
<organism evidence="12 13">
    <name type="scientific">Malassezia pachydermatis</name>
    <dbReference type="NCBI Taxonomy" id="77020"/>
    <lineage>
        <taxon>Eukaryota</taxon>
        <taxon>Fungi</taxon>
        <taxon>Dikarya</taxon>
        <taxon>Basidiomycota</taxon>
        <taxon>Ustilaginomycotina</taxon>
        <taxon>Malasseziomycetes</taxon>
        <taxon>Malasseziales</taxon>
        <taxon>Malasseziaceae</taxon>
        <taxon>Malassezia</taxon>
    </lineage>
</organism>
<evidence type="ECO:0000256" key="6">
    <source>
        <dbReference type="ARBA" id="ARBA00022989"/>
    </source>
</evidence>
<evidence type="ECO:0000259" key="11">
    <source>
        <dbReference type="PROSITE" id="PS50929"/>
    </source>
</evidence>
<proteinExistence type="inferred from homology"/>
<feature type="transmembrane region" description="Helical" evidence="9">
    <location>
        <begin position="249"/>
        <end position="275"/>
    </location>
</feature>
<accession>A0A0M8MVP4</accession>
<comment type="similarity">
    <text evidence="2">Belongs to the ABC transporter superfamily. ABCB family. Multidrug resistance exporter (TC 3.A.1.201) subfamily.</text>
</comment>
<dbReference type="GeneID" id="28728842"/>
<evidence type="ECO:0000256" key="5">
    <source>
        <dbReference type="ARBA" id="ARBA00022840"/>
    </source>
</evidence>
<dbReference type="FunFam" id="3.40.50.300:FF:000913">
    <property type="entry name" value="ABC multidrug transporter SitT"/>
    <property type="match status" value="2"/>
</dbReference>
<dbReference type="GO" id="GO:0005524">
    <property type="term" value="F:ATP binding"/>
    <property type="evidence" value="ECO:0007669"/>
    <property type="project" value="UniProtKB-KW"/>
</dbReference>
<dbReference type="GO" id="GO:0015421">
    <property type="term" value="F:ABC-type oligopeptide transporter activity"/>
    <property type="evidence" value="ECO:0007669"/>
    <property type="project" value="TreeGrafter"/>
</dbReference>
<dbReference type="PANTHER" id="PTHR43394">
    <property type="entry name" value="ATP-DEPENDENT PERMEASE MDL1, MITOCHONDRIAL"/>
    <property type="match status" value="1"/>
</dbReference>
<evidence type="ECO:0000256" key="3">
    <source>
        <dbReference type="ARBA" id="ARBA00022692"/>
    </source>
</evidence>
<dbReference type="InterPro" id="IPR036640">
    <property type="entry name" value="ABC1_TM_sf"/>
</dbReference>
<comment type="caution">
    <text evidence="12">The sequence shown here is derived from an EMBL/GenBank/DDBJ whole genome shotgun (WGS) entry which is preliminary data.</text>
</comment>
<feature type="transmembrane region" description="Helical" evidence="9">
    <location>
        <begin position="949"/>
        <end position="973"/>
    </location>
</feature>
<dbReference type="InterPro" id="IPR003593">
    <property type="entry name" value="AAA+_ATPase"/>
</dbReference>
<dbReference type="OrthoDB" id="6500128at2759"/>
<dbReference type="VEuPathDB" id="FungiDB:Malapachy_2478"/>
<dbReference type="InterPro" id="IPR017871">
    <property type="entry name" value="ABC_transporter-like_CS"/>
</dbReference>
<dbReference type="GO" id="GO:0005743">
    <property type="term" value="C:mitochondrial inner membrane"/>
    <property type="evidence" value="ECO:0007669"/>
    <property type="project" value="TreeGrafter"/>
</dbReference>
<evidence type="ECO:0000313" key="12">
    <source>
        <dbReference type="EMBL" id="KOS15264.1"/>
    </source>
</evidence>
<dbReference type="InterPro" id="IPR003439">
    <property type="entry name" value="ABC_transporter-like_ATP-bd"/>
</dbReference>
<dbReference type="SUPFAM" id="SSF52540">
    <property type="entry name" value="P-loop containing nucleoside triphosphate hydrolases"/>
    <property type="match status" value="2"/>
</dbReference>
<dbReference type="SMART" id="SM00382">
    <property type="entry name" value="AAA"/>
    <property type="match status" value="2"/>
</dbReference>
<dbReference type="PROSITE" id="PS50929">
    <property type="entry name" value="ABC_TM1F"/>
    <property type="match status" value="2"/>
</dbReference>
<dbReference type="Gene3D" id="1.20.1560.10">
    <property type="entry name" value="ABC transporter type 1, transmembrane domain"/>
    <property type="match status" value="1"/>
</dbReference>
<name>A0A0M8MVP4_9BASI</name>
<dbReference type="PANTHER" id="PTHR43394:SF1">
    <property type="entry name" value="ATP-BINDING CASSETTE SUB-FAMILY B MEMBER 10, MITOCHONDRIAL"/>
    <property type="match status" value="1"/>
</dbReference>
<feature type="region of interest" description="Disordered" evidence="8">
    <location>
        <begin position="641"/>
        <end position="671"/>
    </location>
</feature>
<feature type="domain" description="ABC transporter" evidence="10">
    <location>
        <begin position="1064"/>
        <end position="1323"/>
    </location>
</feature>
<feature type="transmembrane region" description="Helical" evidence="9">
    <location>
        <begin position="177"/>
        <end position="197"/>
    </location>
</feature>
<evidence type="ECO:0000256" key="4">
    <source>
        <dbReference type="ARBA" id="ARBA00022741"/>
    </source>
</evidence>
<dbReference type="InterPro" id="IPR011527">
    <property type="entry name" value="ABC1_TM_dom"/>
</dbReference>
<evidence type="ECO:0000256" key="2">
    <source>
        <dbReference type="ARBA" id="ARBA00007577"/>
    </source>
</evidence>
<keyword evidence="6 9" id="KW-1133">Transmembrane helix</keyword>
<feature type="transmembrane region" description="Helical" evidence="9">
    <location>
        <begin position="295"/>
        <end position="313"/>
    </location>
</feature>
<dbReference type="CDD" id="cd18578">
    <property type="entry name" value="ABC_6TM_Pgp_ABCB1_D2_like"/>
    <property type="match status" value="1"/>
</dbReference>
<evidence type="ECO:0000259" key="10">
    <source>
        <dbReference type="PROSITE" id="PS50893"/>
    </source>
</evidence>
<dbReference type="STRING" id="77020.A0A0M8MVP4"/>
<keyword evidence="13" id="KW-1185">Reference proteome</keyword>
<feature type="transmembrane region" description="Helical" evidence="9">
    <location>
        <begin position="718"/>
        <end position="738"/>
    </location>
</feature>
<dbReference type="CDD" id="cd18577">
    <property type="entry name" value="ABC_6TM_Pgp_ABCB1_D1_like"/>
    <property type="match status" value="1"/>
</dbReference>